<reference evidence="3 4" key="1">
    <citation type="submission" date="2024-09" db="EMBL/GenBank/DDBJ databases">
        <authorList>
            <person name="Sun Q."/>
            <person name="Mori K."/>
        </authorList>
    </citation>
    <scope>NUCLEOTIDE SEQUENCE [LARGE SCALE GENOMIC DNA]</scope>
    <source>
        <strain evidence="3 4">KCTC 23279</strain>
    </source>
</reference>
<feature type="transmembrane region" description="Helical" evidence="2">
    <location>
        <begin position="54"/>
        <end position="76"/>
    </location>
</feature>
<dbReference type="EMBL" id="JBHLWM010000008">
    <property type="protein sequence ID" value="MFC0242618.1"/>
    <property type="molecule type" value="Genomic_DNA"/>
</dbReference>
<keyword evidence="2" id="KW-0812">Transmembrane</keyword>
<sequence length="366" mass="41750">MADDDISTKETAKRFEEMADVRVLLFINIMLSALTPILINALNPTLFSAAESVIFSILTFLALTLAELTLIIRTIVSKIRSDHKIWEARDEIDARMYEIRRMFHKVCENSFGQSDLFVRFFARKFDQLDSLLVDATTKQEIRIDETMFQVTSELLYSAFEGRPNDVFRALHYCSDNSFFFDLHSKRYFRQGYELVQSRKISKVKRLMVYANDDELKADQTKTLVAFHANVEHYDYKLISREAFDRILDDFGLQYLTNDFGIYGDRYLYKGYVNHRDKIVGSYSKNKSELKRFTDCFEACWASPSAKHLAVPSVSIDINDLLGTDDRAPCGVPGLSNAVQGGVPPKMVGSSAGMNLDETSAGRGQDE</sequence>
<proteinExistence type="predicted"/>
<dbReference type="Proteomes" id="UP001589775">
    <property type="component" value="Unassembled WGS sequence"/>
</dbReference>
<comment type="caution">
    <text evidence="3">The sequence shown here is derived from an EMBL/GenBank/DDBJ whole genome shotgun (WGS) entry which is preliminary data.</text>
</comment>
<keyword evidence="2" id="KW-0472">Membrane</keyword>
<protein>
    <recommendedName>
        <fullName evidence="5">Phage abortive infection protein</fullName>
    </recommendedName>
</protein>
<gene>
    <name evidence="3" type="ORF">ACFFJ6_19145</name>
</gene>
<evidence type="ECO:0000256" key="1">
    <source>
        <dbReference type="SAM" id="MobiDB-lite"/>
    </source>
</evidence>
<evidence type="ECO:0000313" key="3">
    <source>
        <dbReference type="EMBL" id="MFC0242618.1"/>
    </source>
</evidence>
<evidence type="ECO:0000313" key="4">
    <source>
        <dbReference type="Proteomes" id="UP001589775"/>
    </source>
</evidence>
<evidence type="ECO:0000256" key="2">
    <source>
        <dbReference type="SAM" id="Phobius"/>
    </source>
</evidence>
<name>A0ABV6EWM5_9BRAD</name>
<accession>A0ABV6EWM5</accession>
<evidence type="ECO:0008006" key="5">
    <source>
        <dbReference type="Google" id="ProtNLM"/>
    </source>
</evidence>
<dbReference type="RefSeq" id="WP_378390764.1">
    <property type="nucleotide sequence ID" value="NZ_JBHLWM010000008.1"/>
</dbReference>
<keyword evidence="4" id="KW-1185">Reference proteome</keyword>
<feature type="transmembrane region" description="Helical" evidence="2">
    <location>
        <begin position="21"/>
        <end position="42"/>
    </location>
</feature>
<organism evidence="3 4">
    <name type="scientific">Rhodopseudomonas telluris</name>
    <dbReference type="NCBI Taxonomy" id="644215"/>
    <lineage>
        <taxon>Bacteria</taxon>
        <taxon>Pseudomonadati</taxon>
        <taxon>Pseudomonadota</taxon>
        <taxon>Alphaproteobacteria</taxon>
        <taxon>Hyphomicrobiales</taxon>
        <taxon>Nitrobacteraceae</taxon>
        <taxon>Rhodopseudomonas</taxon>
    </lineage>
</organism>
<feature type="region of interest" description="Disordered" evidence="1">
    <location>
        <begin position="346"/>
        <end position="366"/>
    </location>
</feature>
<keyword evidence="2" id="KW-1133">Transmembrane helix</keyword>